<keyword evidence="3 7" id="KW-0067">ATP-binding</keyword>
<dbReference type="GO" id="GO:0003723">
    <property type="term" value="F:RNA binding"/>
    <property type="evidence" value="ECO:0007669"/>
    <property type="project" value="InterPro"/>
</dbReference>
<dbReference type="SUPFAM" id="SSF54211">
    <property type="entry name" value="Ribosomal protein S5 domain 2-like"/>
    <property type="match status" value="1"/>
</dbReference>
<dbReference type="Pfam" id="PF00333">
    <property type="entry name" value="Ribosomal_S5"/>
    <property type="match status" value="1"/>
</dbReference>
<protein>
    <submittedName>
        <fullName evidence="13">Kinesin KIF6</fullName>
    </submittedName>
</protein>
<evidence type="ECO:0000256" key="1">
    <source>
        <dbReference type="ARBA" id="ARBA00008945"/>
    </source>
</evidence>
<dbReference type="FunFam" id="3.30.230.10:FF:000002">
    <property type="entry name" value="30S ribosomal protein S5"/>
    <property type="match status" value="1"/>
</dbReference>
<dbReference type="InterPro" id="IPR001752">
    <property type="entry name" value="Kinesin_motor_dom"/>
</dbReference>
<evidence type="ECO:0000259" key="11">
    <source>
        <dbReference type="PROSITE" id="PS50067"/>
    </source>
</evidence>
<feature type="binding site" evidence="7">
    <location>
        <begin position="476"/>
        <end position="483"/>
    </location>
    <ligand>
        <name>ATP</name>
        <dbReference type="ChEBI" id="CHEBI:30616"/>
    </ligand>
</feature>
<dbReference type="GO" id="GO:0003777">
    <property type="term" value="F:microtubule motor activity"/>
    <property type="evidence" value="ECO:0007669"/>
    <property type="project" value="InterPro"/>
</dbReference>
<dbReference type="GO" id="GO:0006412">
    <property type="term" value="P:translation"/>
    <property type="evidence" value="ECO:0007669"/>
    <property type="project" value="InterPro"/>
</dbReference>
<evidence type="ECO:0000256" key="3">
    <source>
        <dbReference type="ARBA" id="ARBA00022840"/>
    </source>
</evidence>
<keyword evidence="5 6" id="KW-0687">Ribonucleoprotein</keyword>
<comment type="similarity">
    <text evidence="7">Belongs to the TRAFAC class myosin-kinesin ATPase superfamily. Kinesin family.</text>
</comment>
<evidence type="ECO:0000256" key="9">
    <source>
        <dbReference type="SAM" id="Coils"/>
    </source>
</evidence>
<dbReference type="SUPFAM" id="SSF54768">
    <property type="entry name" value="dsRNA-binding domain-like"/>
    <property type="match status" value="1"/>
</dbReference>
<dbReference type="GO" id="GO:0008017">
    <property type="term" value="F:microtubule binding"/>
    <property type="evidence" value="ECO:0007669"/>
    <property type="project" value="InterPro"/>
</dbReference>
<proteinExistence type="inferred from homology"/>
<dbReference type="InterPro" id="IPR036961">
    <property type="entry name" value="Kinesin_motor_dom_sf"/>
</dbReference>
<dbReference type="OrthoDB" id="3176171at2759"/>
<accession>A0A1W0A2N8</accession>
<dbReference type="InterPro" id="IPR013810">
    <property type="entry name" value="Ribosomal_uS5_N"/>
</dbReference>
<dbReference type="PROSITE" id="PS00411">
    <property type="entry name" value="KINESIN_MOTOR_1"/>
    <property type="match status" value="1"/>
</dbReference>
<dbReference type="PRINTS" id="PR00380">
    <property type="entry name" value="KINESINHEAVY"/>
</dbReference>
<dbReference type="InterPro" id="IPR020568">
    <property type="entry name" value="Ribosomal_Su5_D2-typ_SF"/>
</dbReference>
<dbReference type="AlphaFoldDB" id="A0A1W0A2N8"/>
<dbReference type="Proteomes" id="UP000243217">
    <property type="component" value="Unassembled WGS sequence"/>
</dbReference>
<reference evidence="13 14" key="1">
    <citation type="journal article" date="2014" name="Genome Biol. Evol.">
        <title>The secreted proteins of Achlya hypogyna and Thraustotheca clavata identify the ancestral oomycete secretome and reveal gene acquisitions by horizontal gene transfer.</title>
        <authorList>
            <person name="Misner I."/>
            <person name="Blouin N."/>
            <person name="Leonard G."/>
            <person name="Richards T.A."/>
            <person name="Lane C.E."/>
        </authorList>
    </citation>
    <scope>NUCLEOTIDE SEQUENCE [LARGE SCALE GENOMIC DNA]</scope>
    <source>
        <strain evidence="13 14">ATCC 34112</strain>
    </source>
</reference>
<evidence type="ECO:0000313" key="13">
    <source>
        <dbReference type="EMBL" id="OQS04542.1"/>
    </source>
</evidence>
<keyword evidence="7" id="KW-0505">Motor protein</keyword>
<evidence type="ECO:0000256" key="5">
    <source>
        <dbReference type="ARBA" id="ARBA00023274"/>
    </source>
</evidence>
<dbReference type="Pfam" id="PF03719">
    <property type="entry name" value="Ribosomal_S5_C"/>
    <property type="match status" value="1"/>
</dbReference>
<feature type="domain" description="Kinesin motor" evidence="11">
    <location>
        <begin position="389"/>
        <end position="723"/>
    </location>
</feature>
<dbReference type="GO" id="GO:0005737">
    <property type="term" value="C:cytoplasm"/>
    <property type="evidence" value="ECO:0007669"/>
    <property type="project" value="UniProtKB-ARBA"/>
</dbReference>
<feature type="region of interest" description="Disordered" evidence="10">
    <location>
        <begin position="1060"/>
        <end position="1101"/>
    </location>
</feature>
<dbReference type="Gene3D" id="3.40.850.10">
    <property type="entry name" value="Kinesin motor domain"/>
    <property type="match status" value="1"/>
</dbReference>
<dbReference type="Gene3D" id="3.30.230.10">
    <property type="match status" value="1"/>
</dbReference>
<dbReference type="PANTHER" id="PTHR47968">
    <property type="entry name" value="CENTROMERE PROTEIN E"/>
    <property type="match status" value="1"/>
</dbReference>
<dbReference type="InterPro" id="IPR056524">
    <property type="entry name" value="KIF6/9_C"/>
</dbReference>
<dbReference type="InterPro" id="IPR005324">
    <property type="entry name" value="Ribosomal_uS5_C"/>
</dbReference>
<name>A0A1W0A2N8_9STRA</name>
<evidence type="ECO:0000259" key="12">
    <source>
        <dbReference type="PROSITE" id="PS50881"/>
    </source>
</evidence>
<comment type="similarity">
    <text evidence="1 8">Belongs to the universal ribosomal protein uS5 family.</text>
</comment>
<dbReference type="PANTHER" id="PTHR47968:SF67">
    <property type="entry name" value="KINESIN MOTOR DOMAIN-CONTAINING PROTEIN"/>
    <property type="match status" value="1"/>
</dbReference>
<feature type="coiled-coil region" evidence="9">
    <location>
        <begin position="936"/>
        <end position="973"/>
    </location>
</feature>
<dbReference type="PROSITE" id="PS50067">
    <property type="entry name" value="KINESIN_MOTOR_2"/>
    <property type="match status" value="1"/>
</dbReference>
<feature type="region of interest" description="Disordered" evidence="10">
    <location>
        <begin position="21"/>
        <end position="78"/>
    </location>
</feature>
<comment type="caution">
    <text evidence="13">The sequence shown here is derived from an EMBL/GenBank/DDBJ whole genome shotgun (WGS) entry which is preliminary data.</text>
</comment>
<feature type="compositionally biased region" description="Polar residues" evidence="10">
    <location>
        <begin position="1084"/>
        <end position="1098"/>
    </location>
</feature>
<dbReference type="InterPro" id="IPR027640">
    <property type="entry name" value="Kinesin-like_fam"/>
</dbReference>
<dbReference type="EMBL" id="JNBS01000599">
    <property type="protein sequence ID" value="OQS04542.1"/>
    <property type="molecule type" value="Genomic_DNA"/>
</dbReference>
<evidence type="ECO:0000313" key="14">
    <source>
        <dbReference type="Proteomes" id="UP000243217"/>
    </source>
</evidence>
<keyword evidence="2 7" id="KW-0547">Nucleotide-binding</keyword>
<sequence length="1122" mass="125667">MLARIVSGGWSRRVQAAGRVPVRAFARATDSNDDDEEGGRQKKSNDDELSLDLDEIEPANVKKSTGLEEFDEDEPLEPPPLYGHWKDTAKPFRQLAPAAARKHRYQAIAPKNMALARRRLLDEFGARSMSFDDPQFVYDESLRPDMGLLYEKDELDKLAKDTEEYSFDEDEILNLEAKGLVRQIIYVDTVQKPVTQGNILTFRALVCVGNQEGAAGYAVGRGGKITDAIERATLRAMNSMVFIDRFDDRTLYHEVRGKFNSCSLFIRPSKFGMGTTVSDTVGCALYCFGINDVVSKCYGQRNPYTVIKATFDALSKHETAEQIAMKTGHSVYEITNLAKHGKIKTALLLLNCFPPNLKFPLNIMADEETNSVVDEEPQDNIEATPTDNNIKIFLRIKPTKKASGFFTWEEDHNAMEYNIPKDVASGLINNSRTNYKFKFDGLIGMTAKQEEVFDRIGRPCVENALAGFNSTIFAYGQTGSGKTFSITGGAERYEDRGIIPRSLSLIFEKIKKHPECQISAFISYLEIYNNQGYDLLNEDHQNTKAIEDLPKVSMLEDEDGNCHLRNLSMHRVATEEDALNLLFLGDTNRAVSETSMNLESSRSHCIFTVSIESRKAGSEVILRSKLHMVDLAGSERAHKTGAKGKVLKEAAYINTSLHYLEMVIVALHEKNSKGRTHIPYRNSMMTSVLRDRFTVMVATASAEKEQTDESLSTCRFAQRVARVRNDAHLNEEVDPTIVIRRLKAQIVELQEELALLKGEPKEGDELKDYELEKLKQKCLDYANNRDPDAHLAMGELTYTKMKACFGFLKSFYLEGGGSSTNNSTSSAVPSYSNNNPQAEQRIADLEQTIQQRDNEIAILVGMLKKGGNGQALEALKTIEKPVTKSPAPAAKSAAPIPPPANPFNIKIDAATLDDPAKAFKVFRDQYPKNDVILENKQLLKKKYDQAKSLAQKVNDARGLIKEYMTAVEKVRREKAMQAVASDQEVVVSEEETSLVAQIDAKKAEYKTGFNTLNELKKEIQHIQKLLEMSRIKLQKDFDLWYQSQGKGQVLTESLVQKVSQSPSTKSIGENKHAPKAAWPPSPRTPDNQTKESIPTTGIQDVDKDVSGFYEALDILKRRNSRK</sequence>
<dbReference type="InterPro" id="IPR014721">
    <property type="entry name" value="Ribsml_uS5_D2-typ_fold_subgr"/>
</dbReference>
<dbReference type="PROSITE" id="PS50881">
    <property type="entry name" value="S5_DSRBD"/>
    <property type="match status" value="1"/>
</dbReference>
<evidence type="ECO:0000256" key="6">
    <source>
        <dbReference type="PROSITE-ProRule" id="PRU00268"/>
    </source>
</evidence>
<evidence type="ECO:0000256" key="8">
    <source>
        <dbReference type="RuleBase" id="RU003823"/>
    </source>
</evidence>
<dbReference type="GO" id="GO:0005524">
    <property type="term" value="F:ATP binding"/>
    <property type="evidence" value="ECO:0007669"/>
    <property type="project" value="UniProtKB-UniRule"/>
</dbReference>
<dbReference type="STRING" id="74557.A0A1W0A2N8"/>
<dbReference type="GO" id="GO:1990904">
    <property type="term" value="C:ribonucleoprotein complex"/>
    <property type="evidence" value="ECO:0007669"/>
    <property type="project" value="UniProtKB-UniRule"/>
</dbReference>
<dbReference type="SUPFAM" id="SSF52540">
    <property type="entry name" value="P-loop containing nucleoside triphosphate hydrolases"/>
    <property type="match status" value="1"/>
</dbReference>
<dbReference type="InterPro" id="IPR027417">
    <property type="entry name" value="P-loop_NTPase"/>
</dbReference>
<dbReference type="Pfam" id="PF23735">
    <property type="entry name" value="KIF9"/>
    <property type="match status" value="1"/>
</dbReference>
<dbReference type="Gene3D" id="3.30.160.20">
    <property type="match status" value="1"/>
</dbReference>
<dbReference type="Pfam" id="PF00225">
    <property type="entry name" value="Kinesin"/>
    <property type="match status" value="1"/>
</dbReference>
<organism evidence="13 14">
    <name type="scientific">Thraustotheca clavata</name>
    <dbReference type="NCBI Taxonomy" id="74557"/>
    <lineage>
        <taxon>Eukaryota</taxon>
        <taxon>Sar</taxon>
        <taxon>Stramenopiles</taxon>
        <taxon>Oomycota</taxon>
        <taxon>Saprolegniomycetes</taxon>
        <taxon>Saprolegniales</taxon>
        <taxon>Achlyaceae</taxon>
        <taxon>Thraustotheca</taxon>
    </lineage>
</organism>
<evidence type="ECO:0000256" key="4">
    <source>
        <dbReference type="ARBA" id="ARBA00022980"/>
    </source>
</evidence>
<feature type="domain" description="S5 DRBM" evidence="12">
    <location>
        <begin position="180"/>
        <end position="243"/>
    </location>
</feature>
<evidence type="ECO:0000256" key="10">
    <source>
        <dbReference type="SAM" id="MobiDB-lite"/>
    </source>
</evidence>
<keyword evidence="4 6" id="KW-0689">Ribosomal protein</keyword>
<dbReference type="GO" id="GO:0005840">
    <property type="term" value="C:ribosome"/>
    <property type="evidence" value="ECO:0007669"/>
    <property type="project" value="UniProtKB-KW"/>
</dbReference>
<evidence type="ECO:0000256" key="7">
    <source>
        <dbReference type="PROSITE-ProRule" id="PRU00283"/>
    </source>
</evidence>
<dbReference type="SMART" id="SM00129">
    <property type="entry name" value="KISc"/>
    <property type="match status" value="1"/>
</dbReference>
<dbReference type="GO" id="GO:0003735">
    <property type="term" value="F:structural constituent of ribosome"/>
    <property type="evidence" value="ECO:0007669"/>
    <property type="project" value="UniProtKB-UniRule"/>
</dbReference>
<dbReference type="GO" id="GO:0007018">
    <property type="term" value="P:microtubule-based movement"/>
    <property type="evidence" value="ECO:0007669"/>
    <property type="project" value="InterPro"/>
</dbReference>
<dbReference type="InterPro" id="IPR019821">
    <property type="entry name" value="Kinesin_motor_CS"/>
</dbReference>
<feature type="compositionally biased region" description="Acidic residues" evidence="10">
    <location>
        <begin position="47"/>
        <end position="57"/>
    </location>
</feature>
<keyword evidence="9" id="KW-0175">Coiled coil</keyword>
<evidence type="ECO:0000256" key="2">
    <source>
        <dbReference type="ARBA" id="ARBA00022741"/>
    </source>
</evidence>
<gene>
    <name evidence="13" type="ORF">THRCLA_03237</name>
</gene>
<keyword evidence="14" id="KW-1185">Reference proteome</keyword>